<evidence type="ECO:0000313" key="5">
    <source>
        <dbReference type="Proteomes" id="UP000070053"/>
    </source>
</evidence>
<evidence type="ECO:0000313" key="3">
    <source>
        <dbReference type="EMBL" id="KXT93315.1"/>
    </source>
</evidence>
<accession>A0A139PSM6</accession>
<dbReference type="SUPFAM" id="SSF160704">
    <property type="entry name" value="YehR-like"/>
    <property type="match status" value="1"/>
</dbReference>
<dbReference type="InterPro" id="IPR036699">
    <property type="entry name" value="YehR-like_sf"/>
</dbReference>
<reference evidence="3 5" key="1">
    <citation type="submission" date="2016-01" db="EMBL/GenBank/DDBJ databases">
        <title>Highly variable Streptococcus oralis are common among viridans streptococci isolated from primates.</title>
        <authorList>
            <person name="Denapaite D."/>
            <person name="Rieger M."/>
            <person name="Koendgen S."/>
            <person name="Brueckner R."/>
            <person name="Ochigava I."/>
            <person name="Kappeler P."/>
            <person name="Maetz-Rensing K."/>
            <person name="Leendertz F."/>
            <person name="Hakenbeck R."/>
        </authorList>
    </citation>
    <scope>NUCLEOTIDE SEQUENCE [LARGE SCALE GENOMIC DNA]</scope>
    <source>
        <strain evidence="3 5">DD21</strain>
    </source>
</reference>
<dbReference type="EMBL" id="QEWJ01000006">
    <property type="protein sequence ID" value="RXX20948.1"/>
    <property type="molecule type" value="Genomic_DNA"/>
</dbReference>
<sequence>MKSYFKTSLALAAALLILMGCSKQVSAPTSNSAKEDKTAQSSETKQSTEQSSEKKETAKTHTFVNKSNPGITSTLVYTVEGDNVTKQTAQNVADPEILGATPEDVKSFIEEKYKGYNGLKGVKQTIEIKDGKVVQDLEVDFSVASISELRKALPEEYSGIGNRVSFSNSKKALEKMGFTEKTN</sequence>
<keyword evidence="2" id="KW-0732">Signal</keyword>
<proteinExistence type="predicted"/>
<dbReference type="PROSITE" id="PS51257">
    <property type="entry name" value="PROKAR_LIPOPROTEIN"/>
    <property type="match status" value="1"/>
</dbReference>
<gene>
    <name evidence="4" type="ORF">DF216_06070</name>
    <name evidence="3" type="ORF">SORDD21_00072</name>
</gene>
<name>A0A139PSM6_STROR</name>
<evidence type="ECO:0000256" key="2">
    <source>
        <dbReference type="SAM" id="SignalP"/>
    </source>
</evidence>
<evidence type="ECO:0000313" key="4">
    <source>
        <dbReference type="EMBL" id="RXX20948.1"/>
    </source>
</evidence>
<feature type="region of interest" description="Disordered" evidence="1">
    <location>
        <begin position="26"/>
        <end position="66"/>
    </location>
</feature>
<comment type="caution">
    <text evidence="3">The sequence shown here is derived from an EMBL/GenBank/DDBJ whole genome shotgun (WGS) entry which is preliminary data.</text>
</comment>
<dbReference type="Proteomes" id="UP000070053">
    <property type="component" value="Unassembled WGS sequence"/>
</dbReference>
<dbReference type="OrthoDB" id="2224218at2"/>
<dbReference type="PATRIC" id="fig|1303.81.peg.87"/>
<dbReference type="EMBL" id="LQZP01000015">
    <property type="protein sequence ID" value="KXT93315.1"/>
    <property type="molecule type" value="Genomic_DNA"/>
</dbReference>
<evidence type="ECO:0000256" key="1">
    <source>
        <dbReference type="SAM" id="MobiDB-lite"/>
    </source>
</evidence>
<feature type="compositionally biased region" description="Low complexity" evidence="1">
    <location>
        <begin position="39"/>
        <end position="50"/>
    </location>
</feature>
<dbReference type="InterPro" id="IPR009736">
    <property type="entry name" value="DUF1307"/>
</dbReference>
<organism evidence="3 5">
    <name type="scientific">Streptococcus oralis</name>
    <dbReference type="NCBI Taxonomy" id="1303"/>
    <lineage>
        <taxon>Bacteria</taxon>
        <taxon>Bacillati</taxon>
        <taxon>Bacillota</taxon>
        <taxon>Bacilli</taxon>
        <taxon>Lactobacillales</taxon>
        <taxon>Streptococcaceae</taxon>
        <taxon>Streptococcus</taxon>
    </lineage>
</organism>
<evidence type="ECO:0000313" key="6">
    <source>
        <dbReference type="Proteomes" id="UP000289485"/>
    </source>
</evidence>
<reference evidence="4 6" key="2">
    <citation type="submission" date="2018-05" db="EMBL/GenBank/DDBJ databases">
        <title>Streptococcus from otitis media.</title>
        <authorList>
            <person name="Wayes A.M."/>
            <person name="Jakubovics N.S."/>
        </authorList>
    </citation>
    <scope>NUCLEOTIDE SEQUENCE [LARGE SCALE GENOMIC DNA]</scope>
    <source>
        <strain evidence="4 6">NU43</strain>
    </source>
</reference>
<feature type="signal peptide" evidence="2">
    <location>
        <begin position="1"/>
        <end position="27"/>
    </location>
</feature>
<keyword evidence="3" id="KW-0449">Lipoprotein</keyword>
<dbReference type="Proteomes" id="UP000289485">
    <property type="component" value="Unassembled WGS sequence"/>
</dbReference>
<dbReference type="Gene3D" id="3.30.1830.10">
    <property type="entry name" value="YehR-like"/>
    <property type="match status" value="1"/>
</dbReference>
<dbReference type="Pfam" id="PF06998">
    <property type="entry name" value="DUF1307"/>
    <property type="match status" value="1"/>
</dbReference>
<feature type="chain" id="PRO_5038211999" evidence="2">
    <location>
        <begin position="28"/>
        <end position="183"/>
    </location>
</feature>
<protein>
    <submittedName>
        <fullName evidence="4">DUF1307 domain-containing protein</fullName>
    </submittedName>
    <submittedName>
        <fullName evidence="3">Putative lipoprotein</fullName>
    </submittedName>
</protein>
<dbReference type="AlphaFoldDB" id="A0A139PSM6"/>
<dbReference type="RefSeq" id="WP_061453359.1">
    <property type="nucleotide sequence ID" value="NZ_QEWJ01000006.1"/>
</dbReference>